<evidence type="ECO:0000256" key="6">
    <source>
        <dbReference type="ARBA" id="ARBA00023163"/>
    </source>
</evidence>
<dbReference type="AlphaFoldDB" id="A0AAW9MZ36"/>
<reference evidence="9 10" key="1">
    <citation type="submission" date="2024-01" db="EMBL/GenBank/DDBJ databases">
        <title>Complete genome sequence of Citroniella saccharovorans strain M6.X9, isolated from human fecal sample.</title>
        <authorList>
            <person name="Cheng G."/>
            <person name="Westerholm M."/>
            <person name="Schnurer A."/>
        </authorList>
    </citation>
    <scope>NUCLEOTIDE SEQUENCE [LARGE SCALE GENOMIC DNA]</scope>
    <source>
        <strain evidence="9 10">DSM 29873</strain>
    </source>
</reference>
<dbReference type="InterPro" id="IPR035642">
    <property type="entry name" value="MraZ_N"/>
</dbReference>
<organism evidence="9 10">
    <name type="scientific">Citroniella saccharovorans</name>
    <dbReference type="NCBI Taxonomy" id="2053367"/>
    <lineage>
        <taxon>Bacteria</taxon>
        <taxon>Bacillati</taxon>
        <taxon>Bacillota</taxon>
        <taxon>Tissierellia</taxon>
        <taxon>Tissierellales</taxon>
        <taxon>Peptoniphilaceae</taxon>
        <taxon>Citroniella</taxon>
    </lineage>
</organism>
<dbReference type="InterPro" id="IPR038619">
    <property type="entry name" value="MraZ_sf"/>
</dbReference>
<comment type="caution">
    <text evidence="9">The sequence shown here is derived from an EMBL/GenBank/DDBJ whole genome shotgun (WGS) entry which is preliminary data.</text>
</comment>
<sequence length="144" mass="16897">MFTGEFKYSIDSKGRVVFPPRFREELGTTFYATKGMENTIFIYTNNEWEILAEKIGRLKQLSMKEARSFARLFFAGASPCELDKQGRLSIPQNLRQYAQLDKEVYIIGVAKRIEIWDKEKWEAFNEDESSNYDSITEKLQDLEI</sequence>
<comment type="subunit">
    <text evidence="7">Forms oligomers.</text>
</comment>
<evidence type="ECO:0000313" key="9">
    <source>
        <dbReference type="EMBL" id="MEB3429855.1"/>
    </source>
</evidence>
<dbReference type="InterPro" id="IPR020603">
    <property type="entry name" value="MraZ_dom"/>
</dbReference>
<dbReference type="InterPro" id="IPR007159">
    <property type="entry name" value="SpoVT-AbrB_dom"/>
</dbReference>
<dbReference type="SUPFAM" id="SSF89447">
    <property type="entry name" value="AbrB/MazE/MraZ-like"/>
    <property type="match status" value="1"/>
</dbReference>
<dbReference type="Proteomes" id="UP001357733">
    <property type="component" value="Unassembled WGS sequence"/>
</dbReference>
<dbReference type="GO" id="GO:0000976">
    <property type="term" value="F:transcription cis-regulatory region binding"/>
    <property type="evidence" value="ECO:0007669"/>
    <property type="project" value="TreeGrafter"/>
</dbReference>
<comment type="similarity">
    <text evidence="7">Belongs to the MraZ family.</text>
</comment>
<dbReference type="Pfam" id="PF02381">
    <property type="entry name" value="MraZ"/>
    <property type="match status" value="2"/>
</dbReference>
<keyword evidence="2 7" id="KW-0963">Cytoplasm</keyword>
<proteinExistence type="inferred from homology"/>
<name>A0AAW9MZ36_9FIRM</name>
<protein>
    <recommendedName>
        <fullName evidence="1 7">Transcriptional regulator MraZ</fullName>
    </recommendedName>
</protein>
<dbReference type="GO" id="GO:2000143">
    <property type="term" value="P:negative regulation of DNA-templated transcription initiation"/>
    <property type="evidence" value="ECO:0007669"/>
    <property type="project" value="TreeGrafter"/>
</dbReference>
<evidence type="ECO:0000256" key="4">
    <source>
        <dbReference type="ARBA" id="ARBA00023015"/>
    </source>
</evidence>
<feature type="domain" description="SpoVT-AbrB" evidence="8">
    <location>
        <begin position="5"/>
        <end position="47"/>
    </location>
</feature>
<keyword evidence="3" id="KW-0677">Repeat</keyword>
<keyword evidence="6 7" id="KW-0804">Transcription</keyword>
<evidence type="ECO:0000256" key="2">
    <source>
        <dbReference type="ARBA" id="ARBA00022490"/>
    </source>
</evidence>
<dbReference type="CDD" id="cd16321">
    <property type="entry name" value="MraZ_C"/>
    <property type="match status" value="1"/>
</dbReference>
<evidence type="ECO:0000256" key="1">
    <source>
        <dbReference type="ARBA" id="ARBA00013860"/>
    </source>
</evidence>
<dbReference type="InterPro" id="IPR037914">
    <property type="entry name" value="SpoVT-AbrB_sf"/>
</dbReference>
<dbReference type="GO" id="GO:0009295">
    <property type="term" value="C:nucleoid"/>
    <property type="evidence" value="ECO:0007669"/>
    <property type="project" value="UniProtKB-SubCell"/>
</dbReference>
<dbReference type="Gene3D" id="3.40.1550.20">
    <property type="entry name" value="Transcriptional regulator MraZ domain"/>
    <property type="match status" value="1"/>
</dbReference>
<evidence type="ECO:0000256" key="7">
    <source>
        <dbReference type="HAMAP-Rule" id="MF_01008"/>
    </source>
</evidence>
<dbReference type="HAMAP" id="MF_01008">
    <property type="entry name" value="MraZ"/>
    <property type="match status" value="1"/>
</dbReference>
<comment type="subcellular location">
    <subcellularLocation>
        <location evidence="7">Cytoplasm</location>
        <location evidence="7">Nucleoid</location>
    </subcellularLocation>
</comment>
<feature type="domain" description="SpoVT-AbrB" evidence="8">
    <location>
        <begin position="77"/>
        <end position="120"/>
    </location>
</feature>
<keyword evidence="4 7" id="KW-0805">Transcription regulation</keyword>
<evidence type="ECO:0000256" key="5">
    <source>
        <dbReference type="ARBA" id="ARBA00023125"/>
    </source>
</evidence>
<evidence type="ECO:0000256" key="3">
    <source>
        <dbReference type="ARBA" id="ARBA00022737"/>
    </source>
</evidence>
<dbReference type="PANTHER" id="PTHR34701:SF1">
    <property type="entry name" value="TRANSCRIPTIONAL REGULATOR MRAZ"/>
    <property type="match status" value="1"/>
</dbReference>
<dbReference type="CDD" id="cd16320">
    <property type="entry name" value="MraZ_N"/>
    <property type="match status" value="1"/>
</dbReference>
<dbReference type="GO" id="GO:0003700">
    <property type="term" value="F:DNA-binding transcription factor activity"/>
    <property type="evidence" value="ECO:0007669"/>
    <property type="project" value="UniProtKB-UniRule"/>
</dbReference>
<keyword evidence="10" id="KW-1185">Reference proteome</keyword>
<dbReference type="PROSITE" id="PS51740">
    <property type="entry name" value="SPOVT_ABRB"/>
    <property type="match status" value="2"/>
</dbReference>
<dbReference type="PANTHER" id="PTHR34701">
    <property type="entry name" value="TRANSCRIPTIONAL REGULATOR MRAZ"/>
    <property type="match status" value="1"/>
</dbReference>
<accession>A0AAW9MZ36</accession>
<keyword evidence="5 7" id="KW-0238">DNA-binding</keyword>
<evidence type="ECO:0000259" key="8">
    <source>
        <dbReference type="PROSITE" id="PS51740"/>
    </source>
</evidence>
<dbReference type="InterPro" id="IPR035644">
    <property type="entry name" value="MraZ_C"/>
</dbReference>
<evidence type="ECO:0000313" key="10">
    <source>
        <dbReference type="Proteomes" id="UP001357733"/>
    </source>
</evidence>
<dbReference type="FunFam" id="3.40.1550.20:FF:000002">
    <property type="entry name" value="Transcriptional regulator MraZ"/>
    <property type="match status" value="1"/>
</dbReference>
<dbReference type="EMBL" id="JAYKOT010000003">
    <property type="protein sequence ID" value="MEB3429855.1"/>
    <property type="molecule type" value="Genomic_DNA"/>
</dbReference>
<gene>
    <name evidence="7 9" type="primary">mraZ</name>
    <name evidence="9" type="ORF">VLK81_07520</name>
</gene>
<dbReference type="GO" id="GO:0005737">
    <property type="term" value="C:cytoplasm"/>
    <property type="evidence" value="ECO:0007669"/>
    <property type="project" value="UniProtKB-UniRule"/>
</dbReference>
<dbReference type="NCBIfam" id="TIGR00242">
    <property type="entry name" value="division/cell wall cluster transcriptional repressor MraZ"/>
    <property type="match status" value="1"/>
</dbReference>
<dbReference type="RefSeq" id="WP_324620010.1">
    <property type="nucleotide sequence ID" value="NZ_JAYKOT010000003.1"/>
</dbReference>
<dbReference type="InterPro" id="IPR003444">
    <property type="entry name" value="MraZ"/>
</dbReference>